<dbReference type="Gene3D" id="3.10.450.50">
    <property type="match status" value="1"/>
</dbReference>
<dbReference type="Pfam" id="PF07366">
    <property type="entry name" value="SnoaL"/>
    <property type="match status" value="1"/>
</dbReference>
<comment type="caution">
    <text evidence="1">The sequence shown here is derived from an EMBL/GenBank/DDBJ whole genome shotgun (WGS) entry which is preliminary data.</text>
</comment>
<protein>
    <submittedName>
        <fullName evidence="1">Ester cyclase</fullName>
    </submittedName>
</protein>
<evidence type="ECO:0000313" key="1">
    <source>
        <dbReference type="EMBL" id="TLS47994.1"/>
    </source>
</evidence>
<dbReference type="EMBL" id="VBZC01000001">
    <property type="protein sequence ID" value="TLS47994.1"/>
    <property type="molecule type" value="Genomic_DNA"/>
</dbReference>
<accession>A0A5R9G4Y9</accession>
<dbReference type="PANTHER" id="PTHR38436">
    <property type="entry name" value="POLYKETIDE CYCLASE SNOAL-LIKE DOMAIN"/>
    <property type="match status" value="1"/>
</dbReference>
<dbReference type="SUPFAM" id="SSF54427">
    <property type="entry name" value="NTF2-like"/>
    <property type="match status" value="1"/>
</dbReference>
<dbReference type="RefSeq" id="WP_138042966.1">
    <property type="nucleotide sequence ID" value="NZ_VBZC01000001.1"/>
</dbReference>
<dbReference type="InterPro" id="IPR009959">
    <property type="entry name" value="Cyclase_SnoaL-like"/>
</dbReference>
<name>A0A5R9G4Y9_9ACTN</name>
<gene>
    <name evidence="1" type="ORF">FE633_00455</name>
</gene>
<proteinExistence type="predicted"/>
<dbReference type="AlphaFoldDB" id="A0A5R9G4Y9"/>
<dbReference type="InterPro" id="IPR032710">
    <property type="entry name" value="NTF2-like_dom_sf"/>
</dbReference>
<reference evidence="1 2" key="1">
    <citation type="submission" date="2019-05" db="EMBL/GenBank/DDBJ databases">
        <title>Streptomyces sp. NEAU-C151, a novel actinomycete isolated from soil.</title>
        <authorList>
            <person name="Han L."/>
            <person name="Jiang H."/>
        </authorList>
    </citation>
    <scope>NUCLEOTIDE SEQUENCE [LARGE SCALE GENOMIC DNA]</scope>
    <source>
        <strain evidence="1 2">NEAU-C151</strain>
    </source>
</reference>
<evidence type="ECO:0000313" key="2">
    <source>
        <dbReference type="Proteomes" id="UP000305906"/>
    </source>
</evidence>
<dbReference type="Proteomes" id="UP000305906">
    <property type="component" value="Unassembled WGS sequence"/>
</dbReference>
<organism evidence="1 2">
    <name type="scientific">Streptomyces montanus</name>
    <dbReference type="NCBI Taxonomy" id="2580423"/>
    <lineage>
        <taxon>Bacteria</taxon>
        <taxon>Bacillati</taxon>
        <taxon>Actinomycetota</taxon>
        <taxon>Actinomycetes</taxon>
        <taxon>Kitasatosporales</taxon>
        <taxon>Streptomycetaceae</taxon>
        <taxon>Streptomyces</taxon>
    </lineage>
</organism>
<sequence>MSGDIRRTRVIETWAAAWDRGEVDALDSLLSPDYRRRSSPAEEGQSLREFKASILAARSAFPDLVTVIDEIVAEGDRLAVRWHSTGRHEGSFLGVPPTGRSVVVDGATFARFEDDLVVEEYVTWDPRALLAALGIITVGEDR</sequence>
<keyword evidence="2" id="KW-1185">Reference proteome</keyword>
<dbReference type="GO" id="GO:0030638">
    <property type="term" value="P:polyketide metabolic process"/>
    <property type="evidence" value="ECO:0007669"/>
    <property type="project" value="InterPro"/>
</dbReference>
<dbReference type="PANTHER" id="PTHR38436:SF1">
    <property type="entry name" value="ESTER CYCLASE"/>
    <property type="match status" value="1"/>
</dbReference>